<reference evidence="3 4" key="1">
    <citation type="submission" date="2024-03" db="EMBL/GenBank/DDBJ databases">
        <title>The genome assembly and annotation of the cricket Gryllus longicercus Weissman &amp; Gray.</title>
        <authorList>
            <person name="Szrajer S."/>
            <person name="Gray D."/>
            <person name="Ylla G."/>
        </authorList>
    </citation>
    <scope>NUCLEOTIDE SEQUENCE [LARGE SCALE GENOMIC DNA]</scope>
    <source>
        <strain evidence="3">DAG 2021-001</strain>
        <tissue evidence="3">Whole body minus gut</tissue>
    </source>
</reference>
<feature type="chain" id="PRO_5042863354" description="Accessory gland protein" evidence="2">
    <location>
        <begin position="22"/>
        <end position="110"/>
    </location>
</feature>
<comment type="caution">
    <text evidence="3">The sequence shown here is derived from an EMBL/GenBank/DDBJ whole genome shotgun (WGS) entry which is preliminary data.</text>
</comment>
<dbReference type="AlphaFoldDB" id="A0AAN9VSM9"/>
<proteinExistence type="predicted"/>
<keyword evidence="4" id="KW-1185">Reference proteome</keyword>
<name>A0AAN9VSM9_9ORTH</name>
<evidence type="ECO:0000256" key="2">
    <source>
        <dbReference type="SAM" id="SignalP"/>
    </source>
</evidence>
<feature type="signal peptide" evidence="2">
    <location>
        <begin position="1"/>
        <end position="21"/>
    </location>
</feature>
<sequence length="110" mass="11483">MATVALVAASTTLLMARGATADRLIARGAFADAPDWAGPDGGAPAATPDPQPPGSLFKVALTQKGYIQVCPRSHRCLPRERNNTRAGELLAGEITRFPQNVSHGESSSKT</sequence>
<accession>A0AAN9VSM9</accession>
<gene>
    <name evidence="3" type="ORF">R5R35_002289</name>
</gene>
<evidence type="ECO:0000313" key="3">
    <source>
        <dbReference type="EMBL" id="KAK7869513.1"/>
    </source>
</evidence>
<feature type="region of interest" description="Disordered" evidence="1">
    <location>
        <begin position="33"/>
        <end position="54"/>
    </location>
</feature>
<evidence type="ECO:0000313" key="4">
    <source>
        <dbReference type="Proteomes" id="UP001378592"/>
    </source>
</evidence>
<evidence type="ECO:0008006" key="5">
    <source>
        <dbReference type="Google" id="ProtNLM"/>
    </source>
</evidence>
<feature type="compositionally biased region" description="Low complexity" evidence="1">
    <location>
        <begin position="33"/>
        <end position="46"/>
    </location>
</feature>
<dbReference type="Proteomes" id="UP001378592">
    <property type="component" value="Unassembled WGS sequence"/>
</dbReference>
<organism evidence="3 4">
    <name type="scientific">Gryllus longicercus</name>
    <dbReference type="NCBI Taxonomy" id="2509291"/>
    <lineage>
        <taxon>Eukaryota</taxon>
        <taxon>Metazoa</taxon>
        <taxon>Ecdysozoa</taxon>
        <taxon>Arthropoda</taxon>
        <taxon>Hexapoda</taxon>
        <taxon>Insecta</taxon>
        <taxon>Pterygota</taxon>
        <taxon>Neoptera</taxon>
        <taxon>Polyneoptera</taxon>
        <taxon>Orthoptera</taxon>
        <taxon>Ensifera</taxon>
        <taxon>Gryllidea</taxon>
        <taxon>Grylloidea</taxon>
        <taxon>Gryllidae</taxon>
        <taxon>Gryllinae</taxon>
        <taxon>Gryllus</taxon>
    </lineage>
</organism>
<dbReference type="EMBL" id="JAZDUA010000073">
    <property type="protein sequence ID" value="KAK7869513.1"/>
    <property type="molecule type" value="Genomic_DNA"/>
</dbReference>
<evidence type="ECO:0000256" key="1">
    <source>
        <dbReference type="SAM" id="MobiDB-lite"/>
    </source>
</evidence>
<keyword evidence="2" id="KW-0732">Signal</keyword>
<protein>
    <recommendedName>
        <fullName evidence="5">Accessory gland protein</fullName>
    </recommendedName>
</protein>